<evidence type="ECO:0000256" key="1">
    <source>
        <dbReference type="SAM" id="MobiDB-lite"/>
    </source>
</evidence>
<sequence length="319" mass="36335">MFESATMPPASSETSAESRSFYQSDRVQPWYRSHPLPSIDAHTKASPQTPSQVPSARQLNHDPFRILSAEDQNSACTEDFHQDTELDPSVYESFATWPWRIDDAYANADSVVDWFSEDSCHSLNDLLGREVHNNDDEQYVLPQELERFSSGNTNFDSRLEQLFDVDALDCLNAECSQEVTPNAHFLSEPTQITNGHLIEADCNIYVEVSRKRQSRLQVGSSACHEWLHKHGLTVYPSNDQLKQLAASDGKTTKQTRISLNNLRNRVKSTRRIIPTSQGPYTIFDCRDENLEPNIQCVANLTLRIYTQCEPWARTISHPE</sequence>
<comment type="caution">
    <text evidence="2">The sequence shown here is derived from an EMBL/GenBank/DDBJ whole genome shotgun (WGS) entry which is preliminary data.</text>
</comment>
<dbReference type="OrthoDB" id="10056939at2759"/>
<feature type="compositionally biased region" description="Polar residues" evidence="1">
    <location>
        <begin position="9"/>
        <end position="26"/>
    </location>
</feature>
<reference evidence="2" key="1">
    <citation type="journal article" date="2020" name="Stud. Mycol.">
        <title>101 Dothideomycetes genomes: a test case for predicting lifestyles and emergence of pathogens.</title>
        <authorList>
            <person name="Haridas S."/>
            <person name="Albert R."/>
            <person name="Binder M."/>
            <person name="Bloem J."/>
            <person name="Labutti K."/>
            <person name="Salamov A."/>
            <person name="Andreopoulos B."/>
            <person name="Baker S."/>
            <person name="Barry K."/>
            <person name="Bills G."/>
            <person name="Bluhm B."/>
            <person name="Cannon C."/>
            <person name="Castanera R."/>
            <person name="Culley D."/>
            <person name="Daum C."/>
            <person name="Ezra D."/>
            <person name="Gonzalez J."/>
            <person name="Henrissat B."/>
            <person name="Kuo A."/>
            <person name="Liang C."/>
            <person name="Lipzen A."/>
            <person name="Lutzoni F."/>
            <person name="Magnuson J."/>
            <person name="Mondo S."/>
            <person name="Nolan M."/>
            <person name="Ohm R."/>
            <person name="Pangilinan J."/>
            <person name="Park H.-J."/>
            <person name="Ramirez L."/>
            <person name="Alfaro M."/>
            <person name="Sun H."/>
            <person name="Tritt A."/>
            <person name="Yoshinaga Y."/>
            <person name="Zwiers L.-H."/>
            <person name="Turgeon B."/>
            <person name="Goodwin S."/>
            <person name="Spatafora J."/>
            <person name="Crous P."/>
            <person name="Grigoriev I."/>
        </authorList>
    </citation>
    <scope>NUCLEOTIDE SEQUENCE</scope>
    <source>
        <strain evidence="2">CBS 110217</strain>
    </source>
</reference>
<name>A0A9P4LIG1_9PLEO</name>
<accession>A0A9P4LIG1</accession>
<dbReference type="AlphaFoldDB" id="A0A9P4LIG1"/>
<dbReference type="EMBL" id="ML978248">
    <property type="protein sequence ID" value="KAF2026160.1"/>
    <property type="molecule type" value="Genomic_DNA"/>
</dbReference>
<feature type="region of interest" description="Disordered" evidence="1">
    <location>
        <begin position="1"/>
        <end position="58"/>
    </location>
</feature>
<evidence type="ECO:0000313" key="3">
    <source>
        <dbReference type="Proteomes" id="UP000799777"/>
    </source>
</evidence>
<keyword evidence="3" id="KW-1185">Reference proteome</keyword>
<gene>
    <name evidence="2" type="ORF">EK21DRAFT_92602</name>
</gene>
<dbReference type="Proteomes" id="UP000799777">
    <property type="component" value="Unassembled WGS sequence"/>
</dbReference>
<evidence type="ECO:0000313" key="2">
    <source>
        <dbReference type="EMBL" id="KAF2026160.1"/>
    </source>
</evidence>
<proteinExistence type="predicted"/>
<protein>
    <submittedName>
        <fullName evidence="2">Uncharacterized protein</fullName>
    </submittedName>
</protein>
<feature type="compositionally biased region" description="Polar residues" evidence="1">
    <location>
        <begin position="45"/>
        <end position="58"/>
    </location>
</feature>
<organism evidence="2 3">
    <name type="scientific">Setomelanomma holmii</name>
    <dbReference type="NCBI Taxonomy" id="210430"/>
    <lineage>
        <taxon>Eukaryota</taxon>
        <taxon>Fungi</taxon>
        <taxon>Dikarya</taxon>
        <taxon>Ascomycota</taxon>
        <taxon>Pezizomycotina</taxon>
        <taxon>Dothideomycetes</taxon>
        <taxon>Pleosporomycetidae</taxon>
        <taxon>Pleosporales</taxon>
        <taxon>Pleosporineae</taxon>
        <taxon>Phaeosphaeriaceae</taxon>
        <taxon>Setomelanomma</taxon>
    </lineage>
</organism>